<protein>
    <submittedName>
        <fullName evidence="1">Uncharacterized protein</fullName>
    </submittedName>
</protein>
<dbReference type="GO" id="GO:0005506">
    <property type="term" value="F:iron ion binding"/>
    <property type="evidence" value="ECO:0007669"/>
    <property type="project" value="InterPro"/>
</dbReference>
<dbReference type="InterPro" id="IPR001128">
    <property type="entry name" value="Cyt_P450"/>
</dbReference>
<keyword evidence="2" id="KW-1185">Reference proteome</keyword>
<evidence type="ECO:0000313" key="1">
    <source>
        <dbReference type="EMBL" id="CAI6334457.1"/>
    </source>
</evidence>
<dbReference type="OrthoDB" id="2789670at2759"/>
<evidence type="ECO:0000313" key="2">
    <source>
        <dbReference type="Proteomes" id="UP001152607"/>
    </source>
</evidence>
<dbReference type="AlphaFoldDB" id="A0A9W4UGU0"/>
<organism evidence="1 2">
    <name type="scientific">Periconia digitata</name>
    <dbReference type="NCBI Taxonomy" id="1303443"/>
    <lineage>
        <taxon>Eukaryota</taxon>
        <taxon>Fungi</taxon>
        <taxon>Dikarya</taxon>
        <taxon>Ascomycota</taxon>
        <taxon>Pezizomycotina</taxon>
        <taxon>Dothideomycetes</taxon>
        <taxon>Pleosporomycetidae</taxon>
        <taxon>Pleosporales</taxon>
        <taxon>Massarineae</taxon>
        <taxon>Periconiaceae</taxon>
        <taxon>Periconia</taxon>
    </lineage>
</organism>
<reference evidence="1" key="1">
    <citation type="submission" date="2023-01" db="EMBL/GenBank/DDBJ databases">
        <authorList>
            <person name="Van Ghelder C."/>
            <person name="Rancurel C."/>
        </authorList>
    </citation>
    <scope>NUCLEOTIDE SEQUENCE</scope>
    <source>
        <strain evidence="1">CNCM I-4278</strain>
    </source>
</reference>
<dbReference type="Gene3D" id="1.10.630.10">
    <property type="entry name" value="Cytochrome P450"/>
    <property type="match status" value="1"/>
</dbReference>
<proteinExistence type="predicted"/>
<dbReference type="GO" id="GO:0004497">
    <property type="term" value="F:monooxygenase activity"/>
    <property type="evidence" value="ECO:0007669"/>
    <property type="project" value="InterPro"/>
</dbReference>
<dbReference type="GO" id="GO:0016705">
    <property type="term" value="F:oxidoreductase activity, acting on paired donors, with incorporation or reduction of molecular oxygen"/>
    <property type="evidence" value="ECO:0007669"/>
    <property type="project" value="InterPro"/>
</dbReference>
<dbReference type="InterPro" id="IPR036396">
    <property type="entry name" value="Cyt_P450_sf"/>
</dbReference>
<dbReference type="SUPFAM" id="SSF48264">
    <property type="entry name" value="Cytochrome P450"/>
    <property type="match status" value="1"/>
</dbReference>
<name>A0A9W4UGU0_9PLEO</name>
<dbReference type="Proteomes" id="UP001152607">
    <property type="component" value="Unassembled WGS sequence"/>
</dbReference>
<sequence length="164" mass="18171">MQEAVRRGKTSQEEMLQTLDEMLFANLDVTIGGISWNLMHLADHPGIQRDTRRKYHSKVVHSEEGSCSKYMQSTSTLLAACILEFAWLRPHSAGLGDTRCRPALLWWLTHANLTCRVRSGALTARVTGQSGSLSTRPRSFDIATGALGLARARVWGGIWSLCVC</sequence>
<dbReference type="Pfam" id="PF00067">
    <property type="entry name" value="p450"/>
    <property type="match status" value="1"/>
</dbReference>
<dbReference type="GO" id="GO:0020037">
    <property type="term" value="F:heme binding"/>
    <property type="evidence" value="ECO:0007669"/>
    <property type="project" value="InterPro"/>
</dbReference>
<gene>
    <name evidence="1" type="ORF">PDIGIT_LOCUS7517</name>
</gene>
<comment type="caution">
    <text evidence="1">The sequence shown here is derived from an EMBL/GenBank/DDBJ whole genome shotgun (WGS) entry which is preliminary data.</text>
</comment>
<dbReference type="EMBL" id="CAOQHR010000005">
    <property type="protein sequence ID" value="CAI6334457.1"/>
    <property type="molecule type" value="Genomic_DNA"/>
</dbReference>
<accession>A0A9W4UGU0</accession>